<dbReference type="InterPro" id="IPR001757">
    <property type="entry name" value="P_typ_ATPase"/>
</dbReference>
<dbReference type="Gene3D" id="1.20.1110.10">
    <property type="entry name" value="Calcium-transporting ATPase, transmembrane domain"/>
    <property type="match status" value="1"/>
</dbReference>
<evidence type="ECO:0000256" key="1">
    <source>
        <dbReference type="ARBA" id="ARBA00004141"/>
    </source>
</evidence>
<dbReference type="Gene3D" id="2.70.150.10">
    <property type="entry name" value="Calcium-transporting ATPase, cytoplasmic transduction domain A"/>
    <property type="match status" value="1"/>
</dbReference>
<dbReference type="EMBL" id="PDDY01000004">
    <property type="protein sequence ID" value="PEH38416.1"/>
    <property type="molecule type" value="Genomic_DNA"/>
</dbReference>
<name>A0A2A7S4D8_BURGA</name>
<dbReference type="SFLD" id="SFLDF00027">
    <property type="entry name" value="p-type_atpase"/>
    <property type="match status" value="1"/>
</dbReference>
<dbReference type="SMART" id="SM00831">
    <property type="entry name" value="Cation_ATPase_N"/>
    <property type="match status" value="1"/>
</dbReference>
<dbReference type="InterPro" id="IPR023299">
    <property type="entry name" value="ATPase_P-typ_cyto_dom_N"/>
</dbReference>
<dbReference type="InterPro" id="IPR023298">
    <property type="entry name" value="ATPase_P-typ_TM_dom_sf"/>
</dbReference>
<dbReference type="NCBIfam" id="TIGR01494">
    <property type="entry name" value="ATPase_P-type"/>
    <property type="match status" value="2"/>
</dbReference>
<dbReference type="Pfam" id="PF00690">
    <property type="entry name" value="Cation_ATPase_N"/>
    <property type="match status" value="1"/>
</dbReference>
<evidence type="ECO:0000256" key="7">
    <source>
        <dbReference type="ARBA" id="ARBA00022989"/>
    </source>
</evidence>
<dbReference type="SUPFAM" id="SSF81665">
    <property type="entry name" value="Calcium ATPase, transmembrane domain M"/>
    <property type="match status" value="1"/>
</dbReference>
<dbReference type="SFLD" id="SFLDG00002">
    <property type="entry name" value="C1.7:_P-type_atpase_like"/>
    <property type="match status" value="1"/>
</dbReference>
<evidence type="ECO:0000313" key="11">
    <source>
        <dbReference type="Proteomes" id="UP000220629"/>
    </source>
</evidence>
<evidence type="ECO:0000256" key="3">
    <source>
        <dbReference type="ARBA" id="ARBA00022692"/>
    </source>
</evidence>
<dbReference type="AlphaFoldDB" id="A0A2A7S4D8"/>
<evidence type="ECO:0000259" key="9">
    <source>
        <dbReference type="SMART" id="SM00831"/>
    </source>
</evidence>
<comment type="similarity">
    <text evidence="2">Belongs to the cation transport ATPase (P-type) (TC 3.A.3) family. Type IIA subfamily.</text>
</comment>
<dbReference type="RefSeq" id="WP_096748859.1">
    <property type="nucleotide sequence ID" value="NZ_CADEPO010000002.1"/>
</dbReference>
<evidence type="ECO:0000256" key="8">
    <source>
        <dbReference type="ARBA" id="ARBA00023136"/>
    </source>
</evidence>
<dbReference type="Proteomes" id="UP000220629">
    <property type="component" value="Unassembled WGS sequence"/>
</dbReference>
<accession>A0A2A7S4D8</accession>
<comment type="subcellular location">
    <subcellularLocation>
        <location evidence="1">Membrane</location>
        <topology evidence="1">Multi-pass membrane protein</topology>
    </subcellularLocation>
</comment>
<feature type="domain" description="Cation-transporting P-type ATPase N-terminal" evidence="9">
    <location>
        <begin position="9"/>
        <end position="83"/>
    </location>
</feature>
<dbReference type="GO" id="GO:0006883">
    <property type="term" value="P:intracellular sodium ion homeostasis"/>
    <property type="evidence" value="ECO:0007669"/>
    <property type="project" value="TreeGrafter"/>
</dbReference>
<evidence type="ECO:0000256" key="6">
    <source>
        <dbReference type="ARBA" id="ARBA00022967"/>
    </source>
</evidence>
<dbReference type="InterPro" id="IPR059000">
    <property type="entry name" value="ATPase_P-type_domA"/>
</dbReference>
<dbReference type="Pfam" id="PF00689">
    <property type="entry name" value="Cation_ATPase_C"/>
    <property type="match status" value="1"/>
</dbReference>
<dbReference type="PRINTS" id="PR00120">
    <property type="entry name" value="HATPASE"/>
</dbReference>
<dbReference type="SUPFAM" id="SSF81660">
    <property type="entry name" value="Metal cation-transporting ATPase, ATP-binding domain N"/>
    <property type="match status" value="1"/>
</dbReference>
<dbReference type="GO" id="GO:0030007">
    <property type="term" value="P:intracellular potassium ion homeostasis"/>
    <property type="evidence" value="ECO:0007669"/>
    <property type="project" value="TreeGrafter"/>
</dbReference>
<evidence type="ECO:0000256" key="4">
    <source>
        <dbReference type="ARBA" id="ARBA00022741"/>
    </source>
</evidence>
<dbReference type="InterPro" id="IPR050510">
    <property type="entry name" value="Cation_transp_ATPase_P-type"/>
</dbReference>
<dbReference type="Pfam" id="PF00122">
    <property type="entry name" value="E1-E2_ATPase"/>
    <property type="match status" value="1"/>
</dbReference>
<sequence>MTDIPLIETWHARSVEALARHLASNTENGLDNAEASRRLKQHGPNLIAELRQRGIAGMIGVQFRDAMILVLMATALLSGILGDLKDSLVILAIVLLNAAIGFSQEVRAERAMAELKRLAAHDVSVIRGGRRSTVPSATLVPGDIVLLEAGGEVPADMRLIDAIRLRVNEATLTGEAAPVEKRVAPLDDAALPFADQTNMAFKGTMVAYGRGRGMVVATGMDTRLGHIAALLENVPPTPTPLQARLKRFGRQLTVLILIVCAGIFVSGVLRGNAVMLMLLTSTSLAVAVIPEALPAVVTVMLAMGVRKLARRNALVRKLAAVETLGSVSYICTDKTGTLTLNEMRVVELYPCGEGRMDVASAAQCGSAASLFEAAALCNDVEYDVQGRPMGDPTEVALYRAAEAAGHDRRRLEKTMPRCMEFAFDSDRKRMTTFHRAAGGFVAYSKGAPEAIIERCTTMAGGNHDRADQAARFEREALLAVAGAMAEDGLRVLAIAQRTWPALPAPECLSDRVETGLTLLGLVGMLDPIRPGAHDAVATCRSAGITPVMITGDHPATARAIAGRLGMLGDGDRVMSGRELAALSEADLAACIEHVKVFARLDPAQKIRIVEAIQAHGHYVAMTGDGVNDAPALARANIGVAMGQAGTDVAREASSLVLLDDNFATIVAAVEEGRRIFDNIRKFIRYGLSGNAAELWVIMAAPVLGLPLPLLPTHILWINLLTDGLPGLALAAEPAEPRIMARPPRPPREGLFSGGMWQHILWAGLAMALVVLAVQAWALSSNHAAWQTMTFSVLAFSQMGYVLAIRSERRSLLTQGLRSNSPLLGSVLLTLALQMAAIYAPPLNTLLGTSPLTPLELAVSLAASLVIFLLVELEKYFVRHAAIRASRRASATRAAWRDERSGQA</sequence>
<reference evidence="11" key="1">
    <citation type="submission" date="2017-09" db="EMBL/GenBank/DDBJ databases">
        <title>FDA dAtabase for Regulatory Grade micrObial Sequences (FDA-ARGOS): Supporting development and validation of Infectious Disease Dx tests.</title>
        <authorList>
            <person name="Minogue T."/>
            <person name="Wolcott M."/>
            <person name="Wasieloski L."/>
            <person name="Aguilar W."/>
            <person name="Moore D."/>
            <person name="Tallon L."/>
            <person name="Sadzewicz L."/>
            <person name="Ott S."/>
            <person name="Zhao X."/>
            <person name="Nagaraj S."/>
            <person name="Vavikolanu K."/>
            <person name="Aluvathingal J."/>
            <person name="Nadendla S."/>
            <person name="Sichtig H."/>
        </authorList>
    </citation>
    <scope>NUCLEOTIDE SEQUENCE [LARGE SCALE GENOMIC DNA]</scope>
    <source>
        <strain evidence="11">FDAARGOS_390</strain>
    </source>
</reference>
<dbReference type="GO" id="GO:0005524">
    <property type="term" value="F:ATP binding"/>
    <property type="evidence" value="ECO:0007669"/>
    <property type="project" value="UniProtKB-KW"/>
</dbReference>
<dbReference type="InterPro" id="IPR008250">
    <property type="entry name" value="ATPase_P-typ_transduc_dom_A_sf"/>
</dbReference>
<dbReference type="GO" id="GO:1990573">
    <property type="term" value="P:potassium ion import across plasma membrane"/>
    <property type="evidence" value="ECO:0007669"/>
    <property type="project" value="TreeGrafter"/>
</dbReference>
<keyword evidence="5" id="KW-0067">ATP-binding</keyword>
<evidence type="ECO:0000256" key="5">
    <source>
        <dbReference type="ARBA" id="ARBA00022840"/>
    </source>
</evidence>
<keyword evidence="8" id="KW-0472">Membrane</keyword>
<gene>
    <name evidence="10" type="ORF">CRM94_28915</name>
</gene>
<dbReference type="InterPro" id="IPR036412">
    <property type="entry name" value="HAD-like_sf"/>
</dbReference>
<dbReference type="GO" id="GO:0016887">
    <property type="term" value="F:ATP hydrolysis activity"/>
    <property type="evidence" value="ECO:0007669"/>
    <property type="project" value="InterPro"/>
</dbReference>
<dbReference type="GO" id="GO:1902600">
    <property type="term" value="P:proton transmembrane transport"/>
    <property type="evidence" value="ECO:0007669"/>
    <property type="project" value="TreeGrafter"/>
</dbReference>
<protein>
    <submittedName>
        <fullName evidence="10">Cation-translocating P-type ATPase</fullName>
    </submittedName>
</protein>
<dbReference type="SUPFAM" id="SSF56784">
    <property type="entry name" value="HAD-like"/>
    <property type="match status" value="1"/>
</dbReference>
<dbReference type="GO" id="GO:0036376">
    <property type="term" value="P:sodium ion export across plasma membrane"/>
    <property type="evidence" value="ECO:0007669"/>
    <property type="project" value="TreeGrafter"/>
</dbReference>
<dbReference type="PRINTS" id="PR00119">
    <property type="entry name" value="CATATPASE"/>
</dbReference>
<comment type="caution">
    <text evidence="10">The sequence shown here is derived from an EMBL/GenBank/DDBJ whole genome shotgun (WGS) entry which is preliminary data.</text>
</comment>
<dbReference type="InterPro" id="IPR044492">
    <property type="entry name" value="P_typ_ATPase_HD_dom"/>
</dbReference>
<dbReference type="InterPro" id="IPR023214">
    <property type="entry name" value="HAD_sf"/>
</dbReference>
<dbReference type="GO" id="GO:0005886">
    <property type="term" value="C:plasma membrane"/>
    <property type="evidence" value="ECO:0007669"/>
    <property type="project" value="TreeGrafter"/>
</dbReference>
<dbReference type="SFLD" id="SFLDS00003">
    <property type="entry name" value="Haloacid_Dehalogenase"/>
    <property type="match status" value="1"/>
</dbReference>
<dbReference type="Pfam" id="PF13246">
    <property type="entry name" value="Cation_ATPase"/>
    <property type="match status" value="1"/>
</dbReference>
<dbReference type="PANTHER" id="PTHR43294">
    <property type="entry name" value="SODIUM/POTASSIUM-TRANSPORTING ATPASE SUBUNIT ALPHA"/>
    <property type="match status" value="1"/>
</dbReference>
<organism evidence="10 11">
    <name type="scientific">Burkholderia gladioli</name>
    <name type="common">Pseudomonas marginata</name>
    <name type="synonym">Phytomonas marginata</name>
    <dbReference type="NCBI Taxonomy" id="28095"/>
    <lineage>
        <taxon>Bacteria</taxon>
        <taxon>Pseudomonadati</taxon>
        <taxon>Pseudomonadota</taxon>
        <taxon>Betaproteobacteria</taxon>
        <taxon>Burkholderiales</taxon>
        <taxon>Burkholderiaceae</taxon>
        <taxon>Burkholderia</taxon>
    </lineage>
</organism>
<keyword evidence="3" id="KW-0812">Transmembrane</keyword>
<dbReference type="InterPro" id="IPR004014">
    <property type="entry name" value="ATPase_P-typ_cation-transptr_N"/>
</dbReference>
<keyword evidence="7" id="KW-1133">Transmembrane helix</keyword>
<evidence type="ECO:0000256" key="2">
    <source>
        <dbReference type="ARBA" id="ARBA00005675"/>
    </source>
</evidence>
<dbReference type="GeneID" id="66457842"/>
<dbReference type="InterPro" id="IPR018303">
    <property type="entry name" value="ATPase_P-typ_P_site"/>
</dbReference>
<dbReference type="InterPro" id="IPR006068">
    <property type="entry name" value="ATPase_P-typ_cation-transptr_C"/>
</dbReference>
<dbReference type="GO" id="GO:0005391">
    <property type="term" value="F:P-type sodium:potassium-exchanging transporter activity"/>
    <property type="evidence" value="ECO:0007669"/>
    <property type="project" value="TreeGrafter"/>
</dbReference>
<dbReference type="PANTHER" id="PTHR43294:SF20">
    <property type="entry name" value="P-TYPE ATPASE"/>
    <property type="match status" value="1"/>
</dbReference>
<dbReference type="Gene3D" id="3.40.50.1000">
    <property type="entry name" value="HAD superfamily/HAD-like"/>
    <property type="match status" value="1"/>
</dbReference>
<dbReference type="Gene3D" id="3.40.1110.10">
    <property type="entry name" value="Calcium-transporting ATPase, cytoplasmic domain N"/>
    <property type="match status" value="1"/>
</dbReference>
<evidence type="ECO:0000313" key="10">
    <source>
        <dbReference type="EMBL" id="PEH38416.1"/>
    </source>
</evidence>
<dbReference type="SUPFAM" id="SSF81653">
    <property type="entry name" value="Calcium ATPase, transduction domain A"/>
    <property type="match status" value="1"/>
</dbReference>
<keyword evidence="6" id="KW-1278">Translocase</keyword>
<proteinExistence type="inferred from homology"/>
<keyword evidence="4" id="KW-0547">Nucleotide-binding</keyword>
<dbReference type="PROSITE" id="PS00154">
    <property type="entry name" value="ATPASE_E1_E2"/>
    <property type="match status" value="1"/>
</dbReference>